<proteinExistence type="predicted"/>
<dbReference type="EMBL" id="CM023478">
    <property type="protein sequence ID" value="KAH7933877.1"/>
    <property type="molecule type" value="Genomic_DNA"/>
</dbReference>
<evidence type="ECO:0000313" key="2">
    <source>
        <dbReference type="Proteomes" id="UP000821865"/>
    </source>
</evidence>
<protein>
    <submittedName>
        <fullName evidence="1">Uncharacterized protein</fullName>
    </submittedName>
</protein>
<reference evidence="1" key="1">
    <citation type="submission" date="2020-05" db="EMBL/GenBank/DDBJ databases">
        <title>Large-scale comparative analyses of tick genomes elucidate their genetic diversity and vector capacities.</title>
        <authorList>
            <person name="Jia N."/>
            <person name="Wang J."/>
            <person name="Shi W."/>
            <person name="Du L."/>
            <person name="Sun Y."/>
            <person name="Zhan W."/>
            <person name="Jiang J."/>
            <person name="Wang Q."/>
            <person name="Zhang B."/>
            <person name="Ji P."/>
            <person name="Sakyi L.B."/>
            <person name="Cui X."/>
            <person name="Yuan T."/>
            <person name="Jiang B."/>
            <person name="Yang W."/>
            <person name="Lam T.T.-Y."/>
            <person name="Chang Q."/>
            <person name="Ding S."/>
            <person name="Wang X."/>
            <person name="Zhu J."/>
            <person name="Ruan X."/>
            <person name="Zhao L."/>
            <person name="Wei J."/>
            <person name="Que T."/>
            <person name="Du C."/>
            <person name="Cheng J."/>
            <person name="Dai P."/>
            <person name="Han X."/>
            <person name="Huang E."/>
            <person name="Gao Y."/>
            <person name="Liu J."/>
            <person name="Shao H."/>
            <person name="Ye R."/>
            <person name="Li L."/>
            <person name="Wei W."/>
            <person name="Wang X."/>
            <person name="Wang C."/>
            <person name="Yang T."/>
            <person name="Huo Q."/>
            <person name="Li W."/>
            <person name="Guo W."/>
            <person name="Chen H."/>
            <person name="Zhou L."/>
            <person name="Ni X."/>
            <person name="Tian J."/>
            <person name="Zhou Y."/>
            <person name="Sheng Y."/>
            <person name="Liu T."/>
            <person name="Pan Y."/>
            <person name="Xia L."/>
            <person name="Li J."/>
            <person name="Zhao F."/>
            <person name="Cao W."/>
        </authorList>
    </citation>
    <scope>NUCLEOTIDE SEQUENCE</scope>
    <source>
        <strain evidence="1">Dsil-2018</strain>
    </source>
</reference>
<comment type="caution">
    <text evidence="1">The sequence shown here is derived from an EMBL/GenBank/DDBJ whole genome shotgun (WGS) entry which is preliminary data.</text>
</comment>
<evidence type="ECO:0000313" key="1">
    <source>
        <dbReference type="EMBL" id="KAH7933877.1"/>
    </source>
</evidence>
<sequence length="428" mass="46630">MGDGGPPRPPDKASPAAVALSVGNRDITDYRLPDSSDSSTAAEMESDSDYTLVQSRHLKRKLRRTSAGSDSTHKSRCDERVFSVGYTPTTAGTNLNSLNRQSLTKFFDRIASGHVREIRINARKNILTVDVSSQAVLEALKSIEVVGNIPVRSFLAYGNDTCTGVVSDVDIDIKDEDLRSLLSSTNLSIFRDRGEDEEECGGCVRLSLPDVHMDDAGGGDGPSARLRRSPLVARAKSVDARAMPLLVHRLSISAERRTPSPETLPEPTSPRPRSLSPLLSPAPHAQDPASPIGGIQPDLYRKKEAVFFQSRDVSSHSASATLAAPTHAGRLHFRLKYDFDKSDLVVHVIEAMELGGPRMDQQGGGGGFGEPCVRVALLPEVDSKQRQALMRRRSTDPLFDETFKFPVSFDDVPARTLLFQVRPVLTHA</sequence>
<dbReference type="Proteomes" id="UP000821865">
    <property type="component" value="Chromosome 9"/>
</dbReference>
<name>A0ACB8C4T4_DERSI</name>
<keyword evidence="2" id="KW-1185">Reference proteome</keyword>
<accession>A0ACB8C4T4</accession>
<organism evidence="1 2">
    <name type="scientific">Dermacentor silvarum</name>
    <name type="common">Tick</name>
    <dbReference type="NCBI Taxonomy" id="543639"/>
    <lineage>
        <taxon>Eukaryota</taxon>
        <taxon>Metazoa</taxon>
        <taxon>Ecdysozoa</taxon>
        <taxon>Arthropoda</taxon>
        <taxon>Chelicerata</taxon>
        <taxon>Arachnida</taxon>
        <taxon>Acari</taxon>
        <taxon>Parasitiformes</taxon>
        <taxon>Ixodida</taxon>
        <taxon>Ixodoidea</taxon>
        <taxon>Ixodidae</taxon>
        <taxon>Rhipicephalinae</taxon>
        <taxon>Dermacentor</taxon>
    </lineage>
</organism>
<gene>
    <name evidence="1" type="ORF">HPB49_018698</name>
</gene>